<protein>
    <submittedName>
        <fullName evidence="4">Amidinotransferase</fullName>
    </submittedName>
</protein>
<evidence type="ECO:0000256" key="1">
    <source>
        <dbReference type="ARBA" id="ARBA00008532"/>
    </source>
</evidence>
<gene>
    <name evidence="4" type="ORF">D6D85_08125</name>
</gene>
<dbReference type="FunFam" id="3.75.10.10:FF:000004">
    <property type="entry name" value="N(G),N(G)-dimethylarginine dimethylaminohydrolase 1"/>
    <property type="match status" value="1"/>
</dbReference>
<dbReference type="GO" id="GO:0016740">
    <property type="term" value="F:transferase activity"/>
    <property type="evidence" value="ECO:0007669"/>
    <property type="project" value="UniProtKB-KW"/>
</dbReference>
<accession>A0A3R9PVW7</accession>
<evidence type="ECO:0000256" key="3">
    <source>
        <dbReference type="PIRSR" id="PIRSR633199-1"/>
    </source>
</evidence>
<dbReference type="GO" id="GO:0045429">
    <property type="term" value="P:positive regulation of nitric oxide biosynthetic process"/>
    <property type="evidence" value="ECO:0007669"/>
    <property type="project" value="TreeGrafter"/>
</dbReference>
<dbReference type="InterPro" id="IPR033199">
    <property type="entry name" value="DDAH-like"/>
</dbReference>
<comment type="caution">
    <text evidence="4">The sequence shown here is derived from an EMBL/GenBank/DDBJ whole genome shotgun (WGS) entry which is preliminary data.</text>
</comment>
<dbReference type="PANTHER" id="PTHR12737">
    <property type="entry name" value="DIMETHYLARGININE DIMETHYLAMINOHYDROLASE"/>
    <property type="match status" value="1"/>
</dbReference>
<name>A0A3R9PVW7_9CREN</name>
<sequence length="268" mass="29611">MMPMSRSSGELFNAALVRPPSREFPRCVSTHPLKDTVDLSLALKQHEDYVSALREEGIDVKKLPSLDGFPDSVFIQDTALARASNRKALISRFGEPSRRGEEASVREFLGELGFTAVNVEAPATLEGGDIMITDLGLAFVGLTTRTNEGGAEALRSFLGQEVVSVPTERVFHLLSAVNYVGNRKVVIVPELVDSKYFSGFRQINVPLEEAYAANVLYLGENRILMPQGYPRTAERLRREGYRIVEVDVSEFRKCDGGVTCLSLPLFLI</sequence>
<keyword evidence="4" id="KW-0808">Transferase</keyword>
<keyword evidence="5" id="KW-1185">Reference proteome</keyword>
<evidence type="ECO:0000313" key="4">
    <source>
        <dbReference type="EMBL" id="RSN74453.1"/>
    </source>
</evidence>
<dbReference type="GO" id="GO:0016403">
    <property type="term" value="F:dimethylargininase activity"/>
    <property type="evidence" value="ECO:0007669"/>
    <property type="project" value="TreeGrafter"/>
</dbReference>
<dbReference type="Pfam" id="PF19420">
    <property type="entry name" value="DDAH_eukar"/>
    <property type="match status" value="1"/>
</dbReference>
<keyword evidence="2" id="KW-0378">Hydrolase</keyword>
<evidence type="ECO:0000256" key="2">
    <source>
        <dbReference type="ARBA" id="ARBA00022801"/>
    </source>
</evidence>
<dbReference type="GO" id="GO:0006525">
    <property type="term" value="P:arginine metabolic process"/>
    <property type="evidence" value="ECO:0007669"/>
    <property type="project" value="TreeGrafter"/>
</dbReference>
<comment type="similarity">
    <text evidence="1">Belongs to the DDAH family.</text>
</comment>
<dbReference type="SUPFAM" id="SSF55909">
    <property type="entry name" value="Pentein"/>
    <property type="match status" value="1"/>
</dbReference>
<dbReference type="Proteomes" id="UP000277582">
    <property type="component" value="Unassembled WGS sequence"/>
</dbReference>
<feature type="active site" description="Nucleophile" evidence="3">
    <location>
        <position position="260"/>
    </location>
</feature>
<feature type="active site" description="Proton donor" evidence="3">
    <location>
        <position position="172"/>
    </location>
</feature>
<dbReference type="GO" id="GO:0016597">
    <property type="term" value="F:amino acid binding"/>
    <property type="evidence" value="ECO:0007669"/>
    <property type="project" value="TreeGrafter"/>
</dbReference>
<organism evidence="4 5">
    <name type="scientific">Candidatus Methanodesulfokora washburnensis</name>
    <dbReference type="NCBI Taxonomy" id="2478471"/>
    <lineage>
        <taxon>Archaea</taxon>
        <taxon>Thermoproteota</taxon>
        <taxon>Candidatus Korarchaeia</taxon>
        <taxon>Candidatus Korarchaeia incertae sedis</taxon>
        <taxon>Candidatus Methanodesulfokora</taxon>
    </lineage>
</organism>
<dbReference type="Gene3D" id="3.75.10.10">
    <property type="entry name" value="L-arginine/glycine Amidinotransferase, Chain A"/>
    <property type="match status" value="1"/>
</dbReference>
<evidence type="ECO:0000313" key="5">
    <source>
        <dbReference type="Proteomes" id="UP000277582"/>
    </source>
</evidence>
<dbReference type="EMBL" id="RCOS01000095">
    <property type="protein sequence ID" value="RSN74453.1"/>
    <property type="molecule type" value="Genomic_DNA"/>
</dbReference>
<dbReference type="GO" id="GO:0000052">
    <property type="term" value="P:citrulline metabolic process"/>
    <property type="evidence" value="ECO:0007669"/>
    <property type="project" value="TreeGrafter"/>
</dbReference>
<dbReference type="OrthoDB" id="371705at2157"/>
<reference evidence="4 5" key="1">
    <citation type="submission" date="2018-10" db="EMBL/GenBank/DDBJ databases">
        <title>Co-occurring genomic capacity for anaerobic methane metabolism and dissimilatory sulfite reduction discovered in the Korarchaeota.</title>
        <authorList>
            <person name="Mckay L.J."/>
            <person name="Dlakic M."/>
            <person name="Fields M.W."/>
            <person name="Delmont T.O."/>
            <person name="Eren A.M."/>
            <person name="Jay Z.J."/>
            <person name="Klingelsmith K.B."/>
            <person name="Rusch D.B."/>
            <person name="Inskeep W.P."/>
        </authorList>
    </citation>
    <scope>NUCLEOTIDE SEQUENCE [LARGE SCALE GENOMIC DNA]</scope>
    <source>
        <strain evidence="4 5">MDKW</strain>
    </source>
</reference>
<dbReference type="PANTHER" id="PTHR12737:SF9">
    <property type="entry name" value="DIMETHYLARGININASE"/>
    <property type="match status" value="1"/>
</dbReference>
<dbReference type="AlphaFoldDB" id="A0A3R9PVW7"/>
<proteinExistence type="inferred from homology"/>